<gene>
    <name evidence="1" type="ORF">ACHAWO_000788</name>
</gene>
<comment type="caution">
    <text evidence="1">The sequence shown here is derived from an EMBL/GenBank/DDBJ whole genome shotgun (WGS) entry which is preliminary data.</text>
</comment>
<reference evidence="1 2" key="1">
    <citation type="submission" date="2024-10" db="EMBL/GenBank/DDBJ databases">
        <title>Updated reference genomes for cyclostephanoid diatoms.</title>
        <authorList>
            <person name="Roberts W.R."/>
            <person name="Alverson A.J."/>
        </authorList>
    </citation>
    <scope>NUCLEOTIDE SEQUENCE [LARGE SCALE GENOMIC DNA]</scope>
    <source>
        <strain evidence="1 2">AJA010-31</strain>
    </source>
</reference>
<dbReference type="Proteomes" id="UP001530400">
    <property type="component" value="Unassembled WGS sequence"/>
</dbReference>
<sequence>MSDKHIARSYTNTKLEGAGIPIAINAIFRTPEELGDALNNGKSFVANSRTLEYIPFKESWGSDLMRGWRDDIVNFEGLVLLLGRTLPESCQQDEMKSFYDWSLKEVQPWL</sequence>
<keyword evidence="2" id="KW-1185">Reference proteome</keyword>
<evidence type="ECO:0000313" key="2">
    <source>
        <dbReference type="Proteomes" id="UP001530400"/>
    </source>
</evidence>
<name>A0ABD3P7C8_9STRA</name>
<dbReference type="AlphaFoldDB" id="A0ABD3P7C8"/>
<proteinExistence type="predicted"/>
<organism evidence="1 2">
    <name type="scientific">Cyclotella atomus</name>
    <dbReference type="NCBI Taxonomy" id="382360"/>
    <lineage>
        <taxon>Eukaryota</taxon>
        <taxon>Sar</taxon>
        <taxon>Stramenopiles</taxon>
        <taxon>Ochrophyta</taxon>
        <taxon>Bacillariophyta</taxon>
        <taxon>Coscinodiscophyceae</taxon>
        <taxon>Thalassiosirophycidae</taxon>
        <taxon>Stephanodiscales</taxon>
        <taxon>Stephanodiscaceae</taxon>
        <taxon>Cyclotella</taxon>
    </lineage>
</organism>
<protein>
    <submittedName>
        <fullName evidence="1">Uncharacterized protein</fullName>
    </submittedName>
</protein>
<evidence type="ECO:0000313" key="1">
    <source>
        <dbReference type="EMBL" id="KAL3783667.1"/>
    </source>
</evidence>
<dbReference type="EMBL" id="JALLPJ020000756">
    <property type="protein sequence ID" value="KAL3783667.1"/>
    <property type="molecule type" value="Genomic_DNA"/>
</dbReference>
<accession>A0ABD3P7C8</accession>